<evidence type="ECO:0000313" key="10">
    <source>
        <dbReference type="Proteomes" id="UP000249198"/>
    </source>
</evidence>
<feature type="domain" description="DDH" evidence="6">
    <location>
        <begin position="69"/>
        <end position="228"/>
    </location>
</feature>
<evidence type="ECO:0000259" key="8">
    <source>
        <dbReference type="Pfam" id="PF17768"/>
    </source>
</evidence>
<dbReference type="InterPro" id="IPR038763">
    <property type="entry name" value="DHH_sf"/>
</dbReference>
<dbReference type="NCBIfam" id="TIGR00644">
    <property type="entry name" value="recJ"/>
    <property type="match status" value="1"/>
</dbReference>
<evidence type="ECO:0000256" key="1">
    <source>
        <dbReference type="ARBA" id="ARBA00005915"/>
    </source>
</evidence>
<keyword evidence="3" id="KW-0540">Nuclease</keyword>
<comment type="similarity">
    <text evidence="1">Belongs to the RecJ family.</text>
</comment>
<dbReference type="SUPFAM" id="SSF64182">
    <property type="entry name" value="DHH phosphoesterases"/>
    <property type="match status" value="1"/>
</dbReference>
<dbReference type="Proteomes" id="UP000249198">
    <property type="component" value="Unassembled WGS sequence"/>
</dbReference>
<keyword evidence="4" id="KW-0378">Hydrolase</keyword>
<feature type="domain" description="DHHA1" evidence="7">
    <location>
        <begin position="355"/>
        <end position="448"/>
    </location>
</feature>
<dbReference type="InterPro" id="IPR003156">
    <property type="entry name" value="DHHA1_dom"/>
</dbReference>
<evidence type="ECO:0000259" key="6">
    <source>
        <dbReference type="Pfam" id="PF01368"/>
    </source>
</evidence>
<reference evidence="9 10" key="1">
    <citation type="submission" date="2017-08" db="EMBL/GenBank/DDBJ databases">
        <title>Infants hospitalized years apart are colonized by the same room-sourced microbial strains.</title>
        <authorList>
            <person name="Brooks B."/>
            <person name="Olm M.R."/>
            <person name="Firek B.A."/>
            <person name="Baker R."/>
            <person name="Thomas B.C."/>
            <person name="Morowitz M.J."/>
            <person name="Banfield J.F."/>
        </authorList>
    </citation>
    <scope>NUCLEOTIDE SEQUENCE [LARGE SCALE GENOMIC DNA]</scope>
    <source>
        <strain evidence="9">S2_009_000_R2_77</strain>
    </source>
</reference>
<evidence type="ECO:0000259" key="7">
    <source>
        <dbReference type="Pfam" id="PF02272"/>
    </source>
</evidence>
<keyword evidence="5 9" id="KW-0269">Exonuclease</keyword>
<dbReference type="GO" id="GO:0008409">
    <property type="term" value="F:5'-3' exonuclease activity"/>
    <property type="evidence" value="ECO:0007669"/>
    <property type="project" value="InterPro"/>
</dbReference>
<dbReference type="EMBL" id="QFOH01000012">
    <property type="protein sequence ID" value="PZP23870.1"/>
    <property type="molecule type" value="Genomic_DNA"/>
</dbReference>
<dbReference type="Gene3D" id="3.90.1640.30">
    <property type="match status" value="1"/>
</dbReference>
<organism evidence="9 10">
    <name type="scientific">Pseudomonas kuykendallii</name>
    <dbReference type="NCBI Taxonomy" id="1007099"/>
    <lineage>
        <taxon>Bacteria</taxon>
        <taxon>Pseudomonadati</taxon>
        <taxon>Pseudomonadota</taxon>
        <taxon>Gammaproteobacteria</taxon>
        <taxon>Pseudomonadales</taxon>
        <taxon>Pseudomonadaceae</taxon>
        <taxon>Pseudomonas</taxon>
    </lineage>
</organism>
<dbReference type="AlphaFoldDB" id="A0A2W5D610"/>
<feature type="domain" description="RecJ OB" evidence="8">
    <location>
        <begin position="463"/>
        <end position="566"/>
    </location>
</feature>
<dbReference type="FunFam" id="3.90.1640.30:FF:000001">
    <property type="entry name" value="Single-stranded-DNA-specific exonuclease RecJ"/>
    <property type="match status" value="1"/>
</dbReference>
<name>A0A2W5D610_9PSED</name>
<evidence type="ECO:0000313" key="9">
    <source>
        <dbReference type="EMBL" id="PZP23870.1"/>
    </source>
</evidence>
<dbReference type="GO" id="GO:0006310">
    <property type="term" value="P:DNA recombination"/>
    <property type="evidence" value="ECO:0007669"/>
    <property type="project" value="InterPro"/>
</dbReference>
<dbReference type="InterPro" id="IPR041122">
    <property type="entry name" value="RecJ_OB"/>
</dbReference>
<dbReference type="Pfam" id="PF02272">
    <property type="entry name" value="DHHA1"/>
    <property type="match status" value="1"/>
</dbReference>
<sequence length="571" mass="61643">MRIEPRPLPETLPDLGELPPLLRRLYAARGVRSAAELDKGLARLIPYGQLKGIERAVELLVVALEQRQRILFVGDFDADGATASAVGVLGLRLLGASHVDYLVPNRFDYGYGLTPEIVAVALQRSPDLLVTVDNGISSVEGVAAAKAAGLGVVITDHHLPGQELPAADAIVNPNQPECSFPSKCIAGVGVIFYVLLALRARLRENGWFARQSLAEPNLAELLDLVALGSVADVVPLDANNRILVHQGLARIRAGRARPGLRAILEVAGRDARKITSTDLGFIIGPRLNAAGRLDDMSLGIECLLCDDEALARDMAVQLDQLNQDRKSIEQGMQREALAQLKDLALDDLPFGLCLFDADWHQGVIGILASRLKERYHRPAIAFADAGDGLLKGSARSVQGFHIRDALDAVAARHPGLISKFGGHAMAAGLSLPQANLGAFAAAFDAEVRKQLDEDDLTGRMLSDGQLGIEEFHVELAKALRQAGPWGQQFPEPMFHGVFQVVQQRIVGEKHLKLVLKTECGGRTLDGIAFNVDSELLANPKLGWVDVAYKLDVNEFRGQESVQLLVAHLAPR</sequence>
<comment type="caution">
    <text evidence="9">The sequence shown here is derived from an EMBL/GenBank/DDBJ whole genome shotgun (WGS) entry which is preliminary data.</text>
</comment>
<evidence type="ECO:0000256" key="5">
    <source>
        <dbReference type="ARBA" id="ARBA00022839"/>
    </source>
</evidence>
<dbReference type="Pfam" id="PF01368">
    <property type="entry name" value="DHH"/>
    <property type="match status" value="1"/>
</dbReference>
<proteinExistence type="inferred from homology"/>
<dbReference type="GO" id="GO:0003676">
    <property type="term" value="F:nucleic acid binding"/>
    <property type="evidence" value="ECO:0007669"/>
    <property type="project" value="InterPro"/>
</dbReference>
<evidence type="ECO:0000256" key="4">
    <source>
        <dbReference type="ARBA" id="ARBA00022801"/>
    </source>
</evidence>
<accession>A0A2W5D610</accession>
<dbReference type="InterPro" id="IPR004610">
    <property type="entry name" value="RecJ"/>
</dbReference>
<dbReference type="GO" id="GO:0006281">
    <property type="term" value="P:DNA repair"/>
    <property type="evidence" value="ECO:0007669"/>
    <property type="project" value="InterPro"/>
</dbReference>
<dbReference type="Gene3D" id="3.10.310.30">
    <property type="match status" value="1"/>
</dbReference>
<dbReference type="InterPro" id="IPR001667">
    <property type="entry name" value="DDH_dom"/>
</dbReference>
<protein>
    <recommendedName>
        <fullName evidence="2">Single-stranded-DNA-specific exonuclease RecJ</fullName>
    </recommendedName>
</protein>
<gene>
    <name evidence="9" type="primary">recJ</name>
    <name evidence="9" type="ORF">DI599_11745</name>
</gene>
<evidence type="ECO:0000256" key="2">
    <source>
        <dbReference type="ARBA" id="ARBA00019841"/>
    </source>
</evidence>
<dbReference type="RefSeq" id="WP_273232300.1">
    <property type="nucleotide sequence ID" value="NZ_QFOH01000012.1"/>
</dbReference>
<evidence type="ECO:0000256" key="3">
    <source>
        <dbReference type="ARBA" id="ARBA00022722"/>
    </source>
</evidence>
<dbReference type="PANTHER" id="PTHR30255">
    <property type="entry name" value="SINGLE-STRANDED-DNA-SPECIFIC EXONUCLEASE RECJ"/>
    <property type="match status" value="1"/>
</dbReference>
<dbReference type="PANTHER" id="PTHR30255:SF2">
    <property type="entry name" value="SINGLE-STRANDED-DNA-SPECIFIC EXONUCLEASE RECJ"/>
    <property type="match status" value="1"/>
</dbReference>
<dbReference type="Pfam" id="PF17768">
    <property type="entry name" value="RecJ_OB"/>
    <property type="match status" value="1"/>
</dbReference>
<dbReference type="InterPro" id="IPR051673">
    <property type="entry name" value="SSDNA_exonuclease_RecJ"/>
</dbReference>